<feature type="compositionally biased region" description="Basic and acidic residues" evidence="6">
    <location>
        <begin position="95"/>
        <end position="119"/>
    </location>
</feature>
<evidence type="ECO:0000256" key="1">
    <source>
        <dbReference type="ARBA" id="ARBA00004325"/>
    </source>
</evidence>
<dbReference type="Proteomes" id="UP000294933">
    <property type="component" value="Unassembled WGS sequence"/>
</dbReference>
<dbReference type="PANTHER" id="PTHR12297:SF3">
    <property type="entry name" value="HIG1 DOMAIN FAMILY MEMBER 1A"/>
    <property type="match status" value="1"/>
</dbReference>
<reference evidence="8 9" key="1">
    <citation type="submission" date="2018-06" db="EMBL/GenBank/DDBJ databases">
        <title>A transcriptomic atlas of mushroom development highlights an independent origin of complex multicellularity.</title>
        <authorList>
            <consortium name="DOE Joint Genome Institute"/>
            <person name="Krizsan K."/>
            <person name="Almasi E."/>
            <person name="Merenyi Z."/>
            <person name="Sahu N."/>
            <person name="Viragh M."/>
            <person name="Koszo T."/>
            <person name="Mondo S."/>
            <person name="Kiss B."/>
            <person name="Balint B."/>
            <person name="Kues U."/>
            <person name="Barry K."/>
            <person name="Hegedus J.C."/>
            <person name="Henrissat B."/>
            <person name="Johnson J."/>
            <person name="Lipzen A."/>
            <person name="Ohm R."/>
            <person name="Nagy I."/>
            <person name="Pangilinan J."/>
            <person name="Yan J."/>
            <person name="Xiong Y."/>
            <person name="Grigoriev I.V."/>
            <person name="Hibbett D.S."/>
            <person name="Nagy L.G."/>
        </authorList>
    </citation>
    <scope>NUCLEOTIDE SEQUENCE [LARGE SCALE GENOMIC DNA]</scope>
    <source>
        <strain evidence="8 9">SZMC22713</strain>
    </source>
</reference>
<gene>
    <name evidence="8" type="ORF">BD410DRAFT_792047</name>
</gene>
<dbReference type="InterPro" id="IPR007667">
    <property type="entry name" value="Hypoxia_induced_domain"/>
</dbReference>
<dbReference type="Pfam" id="PF04588">
    <property type="entry name" value="HIG_1_N"/>
    <property type="match status" value="1"/>
</dbReference>
<evidence type="ECO:0000259" key="7">
    <source>
        <dbReference type="PROSITE" id="PS51503"/>
    </source>
</evidence>
<comment type="subcellular location">
    <subcellularLocation>
        <location evidence="1">Mitochondrion membrane</location>
    </subcellularLocation>
</comment>
<dbReference type="AlphaFoldDB" id="A0A4Y7PWK4"/>
<dbReference type="OrthoDB" id="6604018at2759"/>
<keyword evidence="4" id="KW-0496">Mitochondrion</keyword>
<sequence length="162" mass="17986">MMAEQANVEAEETQKARAIQKLKENPGIPIGFVATCGALGMAFKRMQQRDSMGYQRWLRARVVAQGLTIVAIVWAGVKEWDKFSGKAPPPSRVNAAKEQRGFEERMREAEAAHRDRDHTGGFPIARPPSSEKNAAVETVPQRENGPKISGTSWLSWIGLSRK</sequence>
<name>A0A4Y7PWK4_9AGAM</name>
<feature type="region of interest" description="Disordered" evidence="6">
    <location>
        <begin position="83"/>
        <end position="151"/>
    </location>
</feature>
<dbReference type="PANTHER" id="PTHR12297">
    <property type="entry name" value="HYPOXIA-INDUCBILE GENE 1 HIG1 -RELATED"/>
    <property type="match status" value="1"/>
</dbReference>
<evidence type="ECO:0000256" key="6">
    <source>
        <dbReference type="SAM" id="MobiDB-lite"/>
    </source>
</evidence>
<evidence type="ECO:0000256" key="2">
    <source>
        <dbReference type="ARBA" id="ARBA00022692"/>
    </source>
</evidence>
<evidence type="ECO:0000313" key="9">
    <source>
        <dbReference type="Proteomes" id="UP000294933"/>
    </source>
</evidence>
<dbReference type="Gene3D" id="6.10.140.1320">
    <property type="match status" value="1"/>
</dbReference>
<dbReference type="PROSITE" id="PS51503">
    <property type="entry name" value="HIG1"/>
    <property type="match status" value="1"/>
</dbReference>
<keyword evidence="5" id="KW-0472">Membrane</keyword>
<dbReference type="GO" id="GO:0097250">
    <property type="term" value="P:mitochondrial respirasome assembly"/>
    <property type="evidence" value="ECO:0007669"/>
    <property type="project" value="TreeGrafter"/>
</dbReference>
<dbReference type="InterPro" id="IPR050355">
    <property type="entry name" value="RCF1"/>
</dbReference>
<feature type="domain" description="HIG1" evidence="7">
    <location>
        <begin position="1"/>
        <end position="90"/>
    </location>
</feature>
<dbReference type="GO" id="GO:0031966">
    <property type="term" value="C:mitochondrial membrane"/>
    <property type="evidence" value="ECO:0007669"/>
    <property type="project" value="UniProtKB-SubCell"/>
</dbReference>
<evidence type="ECO:0000256" key="3">
    <source>
        <dbReference type="ARBA" id="ARBA00022989"/>
    </source>
</evidence>
<keyword evidence="3" id="KW-1133">Transmembrane helix</keyword>
<keyword evidence="9" id="KW-1185">Reference proteome</keyword>
<keyword evidence="2" id="KW-0812">Transmembrane</keyword>
<dbReference type="STRING" id="50990.A0A4Y7PWK4"/>
<protein>
    <recommendedName>
        <fullName evidence="7">HIG1 domain-containing protein</fullName>
    </recommendedName>
</protein>
<dbReference type="EMBL" id="ML170196">
    <property type="protein sequence ID" value="TDL19441.1"/>
    <property type="molecule type" value="Genomic_DNA"/>
</dbReference>
<dbReference type="VEuPathDB" id="FungiDB:BD410DRAFT_792047"/>
<proteinExistence type="predicted"/>
<accession>A0A4Y7PWK4</accession>
<evidence type="ECO:0000313" key="8">
    <source>
        <dbReference type="EMBL" id="TDL19441.1"/>
    </source>
</evidence>
<evidence type="ECO:0000256" key="4">
    <source>
        <dbReference type="ARBA" id="ARBA00023128"/>
    </source>
</evidence>
<organism evidence="8 9">
    <name type="scientific">Rickenella mellea</name>
    <dbReference type="NCBI Taxonomy" id="50990"/>
    <lineage>
        <taxon>Eukaryota</taxon>
        <taxon>Fungi</taxon>
        <taxon>Dikarya</taxon>
        <taxon>Basidiomycota</taxon>
        <taxon>Agaricomycotina</taxon>
        <taxon>Agaricomycetes</taxon>
        <taxon>Hymenochaetales</taxon>
        <taxon>Rickenellaceae</taxon>
        <taxon>Rickenella</taxon>
    </lineage>
</organism>
<evidence type="ECO:0000256" key="5">
    <source>
        <dbReference type="ARBA" id="ARBA00023136"/>
    </source>
</evidence>